<organism evidence="1 2">
    <name type="scientific">Candidatus Nitrososphaera evergladensis SR1</name>
    <dbReference type="NCBI Taxonomy" id="1459636"/>
    <lineage>
        <taxon>Archaea</taxon>
        <taxon>Nitrososphaerota</taxon>
        <taxon>Nitrososphaeria</taxon>
        <taxon>Nitrososphaerales</taxon>
        <taxon>Nitrososphaeraceae</taxon>
        <taxon>Nitrososphaera</taxon>
    </lineage>
</organism>
<dbReference type="AlphaFoldDB" id="A0A075MQH5"/>
<evidence type="ECO:0000313" key="2">
    <source>
        <dbReference type="Proteomes" id="UP000028194"/>
    </source>
</evidence>
<keyword evidence="2" id="KW-1185">Reference proteome</keyword>
<evidence type="ECO:0000313" key="1">
    <source>
        <dbReference type="EMBL" id="AIF83330.1"/>
    </source>
</evidence>
<accession>A0A075MQH5</accession>
<protein>
    <submittedName>
        <fullName evidence="1">Uncharacterized protein</fullName>
    </submittedName>
</protein>
<gene>
    <name evidence="1" type="ORF">NTE_01261</name>
</gene>
<dbReference type="EMBL" id="CP007174">
    <property type="protein sequence ID" value="AIF83330.1"/>
    <property type="molecule type" value="Genomic_DNA"/>
</dbReference>
<dbReference type="HOGENOM" id="CLU_2949090_0_0_2"/>
<proteinExistence type="predicted"/>
<name>A0A075MQH5_9ARCH</name>
<dbReference type="Proteomes" id="UP000028194">
    <property type="component" value="Chromosome"/>
</dbReference>
<sequence length="59" mass="6813">MAKIMSTTSYKKIATRFGVEPVCRYCGNPIRIGQRYYSPEKKTHGKRYHWTCAEGLSIV</sequence>
<dbReference type="KEGG" id="nev:NTE_01261"/>
<reference evidence="1 2" key="1">
    <citation type="journal article" date="2014" name="PLoS ONE">
        <title>Genome Sequence of Candidatus Nitrososphaera evergladensis from Group I.1b Enriched from Everglades Soil Reveals Novel Genomic Features of the Ammonia-Oxidizing Archaea.</title>
        <authorList>
            <person name="Zhalnina K.V."/>
            <person name="Dias R."/>
            <person name="Leonard M.T."/>
            <person name="Dorr de Quadros P."/>
            <person name="Camargo F.A."/>
            <person name="Drew J.C."/>
            <person name="Farmerie W.G."/>
            <person name="Daroub S.H."/>
            <person name="Triplett E.W."/>
        </authorList>
    </citation>
    <scope>NUCLEOTIDE SEQUENCE [LARGE SCALE GENOMIC DNA]</scope>
    <source>
        <strain evidence="1 2">SR1</strain>
    </source>
</reference>